<keyword evidence="2" id="KW-0560">Oxidoreductase</keyword>
<name>A0A5N6A745_9ACTN</name>
<dbReference type="PRINTS" id="PR00080">
    <property type="entry name" value="SDRFAMILY"/>
</dbReference>
<dbReference type="RefSeq" id="WP_139669629.1">
    <property type="nucleotide sequence ID" value="NZ_VDLY02000011.1"/>
</dbReference>
<accession>A0A5N6A745</accession>
<dbReference type="GO" id="GO:0016491">
    <property type="term" value="F:oxidoreductase activity"/>
    <property type="evidence" value="ECO:0007669"/>
    <property type="project" value="UniProtKB-KW"/>
</dbReference>
<keyword evidence="6" id="KW-1185">Reference proteome</keyword>
<dbReference type="Proteomes" id="UP000314251">
    <property type="component" value="Unassembled WGS sequence"/>
</dbReference>
<dbReference type="PANTHER" id="PTHR43976">
    <property type="entry name" value="SHORT CHAIN DEHYDROGENASE"/>
    <property type="match status" value="1"/>
</dbReference>
<dbReference type="InterPro" id="IPR020904">
    <property type="entry name" value="Sc_DH/Rdtase_CS"/>
</dbReference>
<dbReference type="PROSITE" id="PS00061">
    <property type="entry name" value="ADH_SHORT"/>
    <property type="match status" value="1"/>
</dbReference>
<dbReference type="AlphaFoldDB" id="A0A5N6A745"/>
<reference evidence="5" key="1">
    <citation type="submission" date="2019-10" db="EMBL/GenBank/DDBJ databases">
        <title>Nonomuraea sp. nov., isolated from Phyllanthus amarus.</title>
        <authorList>
            <person name="Klykleung N."/>
            <person name="Tanasupawat S."/>
        </authorList>
    </citation>
    <scope>NUCLEOTIDE SEQUENCE [LARGE SCALE GENOMIC DNA]</scope>
    <source>
        <strain evidence="5">3MP-10</strain>
    </source>
</reference>
<dbReference type="InterPro" id="IPR036291">
    <property type="entry name" value="NAD(P)-bd_dom_sf"/>
</dbReference>
<dbReference type="InterPro" id="IPR002347">
    <property type="entry name" value="SDR_fam"/>
</dbReference>
<dbReference type="Gene3D" id="3.40.50.720">
    <property type="entry name" value="NAD(P)-binding Rossmann-like Domain"/>
    <property type="match status" value="1"/>
</dbReference>
<comment type="caution">
    <text evidence="5">The sequence shown here is derived from an EMBL/GenBank/DDBJ whole genome shotgun (WGS) entry which is preliminary data.</text>
</comment>
<dbReference type="EMBL" id="VDLY02000011">
    <property type="protein sequence ID" value="KAB8163759.1"/>
    <property type="molecule type" value="Genomic_DNA"/>
</dbReference>
<dbReference type="InterPro" id="IPR051911">
    <property type="entry name" value="SDR_oxidoreductase"/>
</dbReference>
<dbReference type="InterPro" id="IPR057326">
    <property type="entry name" value="KR_dom"/>
</dbReference>
<evidence type="ECO:0000256" key="1">
    <source>
        <dbReference type="ARBA" id="ARBA00006484"/>
    </source>
</evidence>
<evidence type="ECO:0000259" key="4">
    <source>
        <dbReference type="SMART" id="SM00822"/>
    </source>
</evidence>
<feature type="domain" description="Ketoreductase" evidence="4">
    <location>
        <begin position="3"/>
        <end position="146"/>
    </location>
</feature>
<protein>
    <submittedName>
        <fullName evidence="5">SDR family NAD(P)-dependent oxidoreductase</fullName>
    </submittedName>
</protein>
<dbReference type="SUPFAM" id="SSF51735">
    <property type="entry name" value="NAD(P)-binding Rossmann-fold domains"/>
    <property type="match status" value="1"/>
</dbReference>
<dbReference type="SMART" id="SM00822">
    <property type="entry name" value="PKS_KR"/>
    <property type="match status" value="1"/>
</dbReference>
<proteinExistence type="inferred from homology"/>
<dbReference type="PANTHER" id="PTHR43976:SF16">
    <property type="entry name" value="SHORT-CHAIN DEHYDROGENASE_REDUCTASE FAMILY PROTEIN"/>
    <property type="match status" value="1"/>
</dbReference>
<organism evidence="5 6">
    <name type="scientific">Streptomyces mimosae</name>
    <dbReference type="NCBI Taxonomy" id="2586635"/>
    <lineage>
        <taxon>Bacteria</taxon>
        <taxon>Bacillati</taxon>
        <taxon>Actinomycetota</taxon>
        <taxon>Actinomycetes</taxon>
        <taxon>Kitasatosporales</taxon>
        <taxon>Streptomycetaceae</taxon>
        <taxon>Streptomyces</taxon>
    </lineage>
</organism>
<evidence type="ECO:0000313" key="5">
    <source>
        <dbReference type="EMBL" id="KAB8163759.1"/>
    </source>
</evidence>
<evidence type="ECO:0000256" key="3">
    <source>
        <dbReference type="RuleBase" id="RU000363"/>
    </source>
</evidence>
<gene>
    <name evidence="5" type="ORF">FH607_017585</name>
</gene>
<dbReference type="Pfam" id="PF00106">
    <property type="entry name" value="adh_short"/>
    <property type="match status" value="1"/>
</dbReference>
<comment type="similarity">
    <text evidence="1 3">Belongs to the short-chain dehydrogenases/reductases (SDR) family.</text>
</comment>
<dbReference type="OrthoDB" id="3178062at2"/>
<evidence type="ECO:0000256" key="2">
    <source>
        <dbReference type="ARBA" id="ARBA00023002"/>
    </source>
</evidence>
<evidence type="ECO:0000313" key="6">
    <source>
        <dbReference type="Proteomes" id="UP000314251"/>
    </source>
</evidence>
<dbReference type="PRINTS" id="PR00081">
    <property type="entry name" value="GDHRDH"/>
</dbReference>
<sequence>MTRTVLITGSRSGFGAALAAPLDVTDPASIAEAVAVAEQRFGSVDVLVNAAGFVVQGTVEEITLDALRDQLETNVVGTAAVIHAILPGMRARGNGHIITFSSGAGLVGIPRMDAYAASKFAVEGLSESLARSVAHLGIEVTIIEPGVFETELGSSVVTPASPIEAYDPAAAQLPDLYDWTPGDLGAAARAVESIAGRPDAPLRLYVGHGLDEVRRHYGDRLKSWERTAQITATTTSAP</sequence>